<dbReference type="RefSeq" id="WP_020946742.1">
    <property type="nucleotide sequence ID" value="NC_021217.3"/>
</dbReference>
<protein>
    <submittedName>
        <fullName evidence="2">Uncharacterized protein</fullName>
    </submittedName>
</protein>
<keyword evidence="1" id="KW-1133">Transmembrane helix</keyword>
<dbReference type="AlphaFoldDB" id="A0AB33Z6V9"/>
<reference evidence="2 3" key="1">
    <citation type="journal article" date="2013" name="Genome Announc.">
        <title>Multiple genome sequences of Helicobacter pylori strains of diverse disease and antibiotic resistance backgrounds from Malaysia.</title>
        <authorList>
            <person name="Rehvathy V."/>
            <person name="Tan M.H."/>
            <person name="Gunaletchumy S.P."/>
            <person name="Teh X."/>
            <person name="Wang S."/>
            <person name="Baybayan P."/>
            <person name="Singh S."/>
            <person name="Ashby M."/>
            <person name="Kaakoush N.O."/>
            <person name="Mitchell H.M."/>
            <person name="Croft L.J."/>
            <person name="Goh K.L."/>
            <person name="Loke M.F."/>
            <person name="Vadivelu J."/>
        </authorList>
    </citation>
    <scope>NUCLEOTIDE SEQUENCE [LARGE SCALE GENOMIC DNA]</scope>
    <source>
        <strain evidence="2 3">UM037</strain>
    </source>
</reference>
<dbReference type="EMBL" id="AUSI01000041">
    <property type="protein sequence ID" value="EQK94321.1"/>
    <property type="molecule type" value="Genomic_DNA"/>
</dbReference>
<organism evidence="2 3">
    <name type="scientific">Helicobacter pylori UM037</name>
    <dbReference type="NCBI Taxonomy" id="1321939"/>
    <lineage>
        <taxon>Bacteria</taxon>
        <taxon>Pseudomonadati</taxon>
        <taxon>Campylobacterota</taxon>
        <taxon>Epsilonproteobacteria</taxon>
        <taxon>Campylobacterales</taxon>
        <taxon>Helicobacteraceae</taxon>
        <taxon>Helicobacter</taxon>
    </lineage>
</organism>
<comment type="caution">
    <text evidence="2">The sequence shown here is derived from an EMBL/GenBank/DDBJ whole genome shotgun (WGS) entry which is preliminary data.</text>
</comment>
<feature type="transmembrane region" description="Helical" evidence="1">
    <location>
        <begin position="33"/>
        <end position="50"/>
    </location>
</feature>
<proteinExistence type="predicted"/>
<evidence type="ECO:0000313" key="3">
    <source>
        <dbReference type="Proteomes" id="UP000015893"/>
    </source>
</evidence>
<evidence type="ECO:0000313" key="2">
    <source>
        <dbReference type="EMBL" id="EQK94321.1"/>
    </source>
</evidence>
<keyword evidence="1" id="KW-0812">Transmembrane</keyword>
<sequence>MEVLKGSKMITYEIDAQQLKKPKKTILEAKSKLFLSVSLALILLAFYLIFKVEGV</sequence>
<gene>
    <name evidence="2" type="ORF">N198_08330</name>
</gene>
<dbReference type="Proteomes" id="UP000015893">
    <property type="component" value="Unassembled WGS sequence"/>
</dbReference>
<name>A0AB33Z6V9_HELPX</name>
<evidence type="ECO:0000256" key="1">
    <source>
        <dbReference type="SAM" id="Phobius"/>
    </source>
</evidence>
<accession>A0AB33Z6V9</accession>
<keyword evidence="1" id="KW-0472">Membrane</keyword>